<comment type="caution">
    <text evidence="12">Lacks conserved residue(s) required for the propagation of feature annotation.</text>
</comment>
<reference evidence="15 16" key="1">
    <citation type="journal article" date="2016" name="Mol. Biol. Evol.">
        <title>Comparative Genomics of Early-Diverging Mushroom-Forming Fungi Provides Insights into the Origins of Lignocellulose Decay Capabilities.</title>
        <authorList>
            <person name="Nagy L.G."/>
            <person name="Riley R."/>
            <person name="Tritt A."/>
            <person name="Adam C."/>
            <person name="Daum C."/>
            <person name="Floudas D."/>
            <person name="Sun H."/>
            <person name="Yadav J.S."/>
            <person name="Pangilinan J."/>
            <person name="Larsson K.H."/>
            <person name="Matsuura K."/>
            <person name="Barry K."/>
            <person name="Labutti K."/>
            <person name="Kuo R."/>
            <person name="Ohm R.A."/>
            <person name="Bhattacharya S.S."/>
            <person name="Shirouzu T."/>
            <person name="Yoshinaga Y."/>
            <person name="Martin F.M."/>
            <person name="Grigoriev I.V."/>
            <person name="Hibbett D.S."/>
        </authorList>
    </citation>
    <scope>NUCLEOTIDE SEQUENCE [LARGE SCALE GENOMIC DNA]</scope>
    <source>
        <strain evidence="15 16">HHB12029</strain>
    </source>
</reference>
<evidence type="ECO:0000256" key="3">
    <source>
        <dbReference type="ARBA" id="ARBA00012759"/>
    </source>
</evidence>
<keyword evidence="9" id="KW-0804">Transcription</keyword>
<evidence type="ECO:0000256" key="4">
    <source>
        <dbReference type="ARBA" id="ARBA00022670"/>
    </source>
</evidence>
<keyword evidence="10" id="KW-0539">Nucleus</keyword>
<dbReference type="InterPro" id="IPR003903">
    <property type="entry name" value="UIM_dom"/>
</dbReference>
<dbReference type="GO" id="GO:0016579">
    <property type="term" value="P:protein deubiquitination"/>
    <property type="evidence" value="ECO:0007669"/>
    <property type="project" value="InterPro"/>
</dbReference>
<feature type="compositionally biased region" description="Low complexity" evidence="13">
    <location>
        <begin position="213"/>
        <end position="231"/>
    </location>
</feature>
<feature type="domain" description="Josephin" evidence="14">
    <location>
        <begin position="8"/>
        <end position="191"/>
    </location>
</feature>
<dbReference type="PANTHER" id="PTHR14159:SF0">
    <property type="entry name" value="ATAXIN-3-RELATED"/>
    <property type="match status" value="1"/>
</dbReference>
<dbReference type="EMBL" id="KV425902">
    <property type="protein sequence ID" value="KZW00248.1"/>
    <property type="molecule type" value="Genomic_DNA"/>
</dbReference>
<evidence type="ECO:0000256" key="9">
    <source>
        <dbReference type="ARBA" id="ARBA00023163"/>
    </source>
</evidence>
<sequence length="519" mass="56287">MAGLEVLQPYIYHERQQPGSMLCAQHALNSLLQSSMFTAPDLAAIAQNLDALEASVDEANNGRQSTNMDDTGFFSVQVLEEALKVWGLRLVRWRSEDMIAFQDKPYTQLGFILNLELHWFTLRRFGPAHSDPHDDPGEGHWFNLNSFLEQPEWISRTYLGMVLQQAEQEGYSVFAVCELDPSGELTLTRTEADELAGTLPQPTSSGTARLNTSRVQQARTSASASTSASMSEPIAGAEDEDLMLQAALQASLMGDANFNFGEGAEAPAWLQNQDFSQFQARPRQESLAAGSFGGGPVPGAVPRIDDNGDDDMDADDPVAASIARSRALLERMRRDQDMAMRGALDDDIMQHVQRAQAASNLPEVSRTGAAGEAPRRRLGDDEEDALLQQALAASQGHIVYESPPRQNRFADLQPENDDVEMDNAPPAAAPRRNVVYDDDDAELQAALRESLAGLPEGFMLPPSPGPVPAPSRVSAPSAASGPVPAAAAPSATEDDDEPDAPAQEPSPEELRRKRLARFS</sequence>
<feature type="region of interest" description="Disordered" evidence="13">
    <location>
        <begin position="408"/>
        <end position="435"/>
    </location>
</feature>
<evidence type="ECO:0000313" key="16">
    <source>
        <dbReference type="Proteomes" id="UP000077266"/>
    </source>
</evidence>
<dbReference type="Gene3D" id="3.90.70.40">
    <property type="match status" value="1"/>
</dbReference>
<dbReference type="PANTHER" id="PTHR14159">
    <property type="entry name" value="ATAXIN-3-RELATED"/>
    <property type="match status" value="1"/>
</dbReference>
<comment type="catalytic activity">
    <reaction evidence="1">
        <text>Thiol-dependent hydrolysis of ester, thioester, amide, peptide and isopeptide bonds formed by the C-terminal Gly of ubiquitin (a 76-residue protein attached to proteins as an intracellular targeting signal).</text>
        <dbReference type="EC" id="3.4.19.12"/>
    </reaction>
</comment>
<evidence type="ECO:0000256" key="8">
    <source>
        <dbReference type="ARBA" id="ARBA00023015"/>
    </source>
</evidence>
<keyword evidence="7" id="KW-0788">Thiol protease</keyword>
<evidence type="ECO:0000256" key="12">
    <source>
        <dbReference type="PROSITE-ProRule" id="PRU00331"/>
    </source>
</evidence>
<keyword evidence="4" id="KW-0645">Protease</keyword>
<feature type="active site" evidence="11">
    <location>
        <position position="145"/>
    </location>
</feature>
<keyword evidence="5" id="KW-0833">Ubl conjugation pathway</keyword>
<evidence type="ECO:0000256" key="6">
    <source>
        <dbReference type="ARBA" id="ARBA00022801"/>
    </source>
</evidence>
<dbReference type="Proteomes" id="UP000077266">
    <property type="component" value="Unassembled WGS sequence"/>
</dbReference>
<feature type="region of interest" description="Disordered" evidence="13">
    <location>
        <begin position="455"/>
        <end position="519"/>
    </location>
</feature>
<dbReference type="Gene3D" id="1.10.287.10">
    <property type="entry name" value="S15/NS1, RNA-binding"/>
    <property type="match status" value="1"/>
</dbReference>
<dbReference type="OrthoDB" id="10063692at2759"/>
<dbReference type="GO" id="GO:0006508">
    <property type="term" value="P:proteolysis"/>
    <property type="evidence" value="ECO:0007669"/>
    <property type="project" value="UniProtKB-KW"/>
</dbReference>
<proteinExistence type="predicted"/>
<feature type="compositionally biased region" description="Low complexity" evidence="13">
    <location>
        <begin position="470"/>
        <end position="491"/>
    </location>
</feature>
<evidence type="ECO:0000256" key="7">
    <source>
        <dbReference type="ARBA" id="ARBA00022807"/>
    </source>
</evidence>
<evidence type="ECO:0000256" key="11">
    <source>
        <dbReference type="PIRSR" id="PIRSR633865-1"/>
    </source>
</evidence>
<evidence type="ECO:0000256" key="10">
    <source>
        <dbReference type="ARBA" id="ARBA00023242"/>
    </source>
</evidence>
<name>A0A165N5L5_EXIGL</name>
<evidence type="ECO:0000256" key="1">
    <source>
        <dbReference type="ARBA" id="ARBA00000707"/>
    </source>
</evidence>
<gene>
    <name evidence="15" type="ORF">EXIGLDRAFT_738803</name>
</gene>
<dbReference type="EC" id="3.4.19.12" evidence="3"/>
<dbReference type="SMART" id="SM00726">
    <property type="entry name" value="UIM"/>
    <property type="match status" value="3"/>
</dbReference>
<feature type="active site" description="Proton acceptor" evidence="11">
    <location>
        <position position="118"/>
    </location>
</feature>
<dbReference type="PROSITE" id="PS50330">
    <property type="entry name" value="UIM"/>
    <property type="match status" value="1"/>
</dbReference>
<dbReference type="InterPro" id="IPR033865">
    <property type="entry name" value="Ataxin-3"/>
</dbReference>
<dbReference type="SMART" id="SM01246">
    <property type="entry name" value="Josephin"/>
    <property type="match status" value="1"/>
</dbReference>
<dbReference type="InParanoid" id="A0A165N5L5"/>
<protein>
    <recommendedName>
        <fullName evidence="3">ubiquitinyl hydrolase 1</fullName>
        <ecNumber evidence="3">3.4.19.12</ecNumber>
    </recommendedName>
</protein>
<dbReference type="Pfam" id="PF02099">
    <property type="entry name" value="Josephin"/>
    <property type="match status" value="1"/>
</dbReference>
<feature type="active site" description="Nucleophile" evidence="11">
    <location>
        <position position="23"/>
    </location>
</feature>
<feature type="compositionally biased region" description="Polar residues" evidence="13">
    <location>
        <begin position="200"/>
        <end position="212"/>
    </location>
</feature>
<keyword evidence="8" id="KW-0805">Transcription regulation</keyword>
<dbReference type="STRING" id="1314781.A0A165N5L5"/>
<accession>A0A165N5L5</accession>
<evidence type="ECO:0000313" key="15">
    <source>
        <dbReference type="EMBL" id="KZW00248.1"/>
    </source>
</evidence>
<evidence type="ECO:0000259" key="14">
    <source>
        <dbReference type="PROSITE" id="PS50957"/>
    </source>
</evidence>
<dbReference type="AlphaFoldDB" id="A0A165N5L5"/>
<dbReference type="GO" id="GO:0004843">
    <property type="term" value="F:cysteine-type deubiquitinase activity"/>
    <property type="evidence" value="ECO:0007669"/>
    <property type="project" value="UniProtKB-EC"/>
</dbReference>
<dbReference type="InterPro" id="IPR006155">
    <property type="entry name" value="Josephin"/>
</dbReference>
<feature type="region of interest" description="Disordered" evidence="13">
    <location>
        <begin position="356"/>
        <end position="380"/>
    </location>
</feature>
<dbReference type="GO" id="GO:0005634">
    <property type="term" value="C:nucleus"/>
    <property type="evidence" value="ECO:0007669"/>
    <property type="project" value="UniProtKB-SubCell"/>
</dbReference>
<dbReference type="PROSITE" id="PS50957">
    <property type="entry name" value="JOSEPHIN"/>
    <property type="match status" value="1"/>
</dbReference>
<keyword evidence="6" id="KW-0378">Hydrolase</keyword>
<evidence type="ECO:0000256" key="5">
    <source>
        <dbReference type="ARBA" id="ARBA00022786"/>
    </source>
</evidence>
<evidence type="ECO:0000256" key="2">
    <source>
        <dbReference type="ARBA" id="ARBA00004123"/>
    </source>
</evidence>
<feature type="region of interest" description="Disordered" evidence="13">
    <location>
        <begin position="197"/>
        <end position="232"/>
    </location>
</feature>
<dbReference type="PRINTS" id="PR01233">
    <property type="entry name" value="JOSEPHIN"/>
</dbReference>
<organism evidence="15 16">
    <name type="scientific">Exidia glandulosa HHB12029</name>
    <dbReference type="NCBI Taxonomy" id="1314781"/>
    <lineage>
        <taxon>Eukaryota</taxon>
        <taxon>Fungi</taxon>
        <taxon>Dikarya</taxon>
        <taxon>Basidiomycota</taxon>
        <taxon>Agaricomycotina</taxon>
        <taxon>Agaricomycetes</taxon>
        <taxon>Auriculariales</taxon>
        <taxon>Exidiaceae</taxon>
        <taxon>Exidia</taxon>
    </lineage>
</organism>
<comment type="subcellular location">
    <subcellularLocation>
        <location evidence="2">Nucleus</location>
    </subcellularLocation>
</comment>
<keyword evidence="16" id="KW-1185">Reference proteome</keyword>
<evidence type="ECO:0000256" key="13">
    <source>
        <dbReference type="SAM" id="MobiDB-lite"/>
    </source>
</evidence>